<dbReference type="EMBL" id="VGJX01000968">
    <property type="protein sequence ID" value="MBM3276321.1"/>
    <property type="molecule type" value="Genomic_DNA"/>
</dbReference>
<evidence type="ECO:0000256" key="1">
    <source>
        <dbReference type="ARBA" id="ARBA00004162"/>
    </source>
</evidence>
<evidence type="ECO:0000256" key="9">
    <source>
        <dbReference type="ARBA" id="ARBA00023136"/>
    </source>
</evidence>
<dbReference type="AlphaFoldDB" id="A0A938BMG2"/>
<accession>A0A938BMG2</accession>
<evidence type="ECO:0000256" key="7">
    <source>
        <dbReference type="ARBA" id="ARBA00022989"/>
    </source>
</evidence>
<dbReference type="PANTHER" id="PTHR33909:SF1">
    <property type="entry name" value="SEC TRANSLOCON ACCESSORY COMPLEX SUBUNIT YAJC"/>
    <property type="match status" value="1"/>
</dbReference>
<dbReference type="GO" id="GO:0015031">
    <property type="term" value="P:protein transport"/>
    <property type="evidence" value="ECO:0007669"/>
    <property type="project" value="UniProtKB-KW"/>
</dbReference>
<dbReference type="Proteomes" id="UP000703893">
    <property type="component" value="Unassembled WGS sequence"/>
</dbReference>
<dbReference type="PANTHER" id="PTHR33909">
    <property type="entry name" value="SEC TRANSLOCON ACCESSORY COMPLEX SUBUNIT YAJC"/>
    <property type="match status" value="1"/>
</dbReference>
<keyword evidence="5 10" id="KW-0812">Transmembrane</keyword>
<organism evidence="11 12">
    <name type="scientific">Candidatus Tanganyikabacteria bacterium</name>
    <dbReference type="NCBI Taxonomy" id="2961651"/>
    <lineage>
        <taxon>Bacteria</taxon>
        <taxon>Bacillati</taxon>
        <taxon>Candidatus Sericytochromatia</taxon>
        <taxon>Candidatus Tanganyikabacteria</taxon>
    </lineage>
</organism>
<evidence type="ECO:0000256" key="5">
    <source>
        <dbReference type="ARBA" id="ARBA00022692"/>
    </source>
</evidence>
<comment type="subcellular location">
    <subcellularLocation>
        <location evidence="1">Cell membrane</location>
        <topology evidence="1">Single-pass membrane protein</topology>
    </subcellularLocation>
</comment>
<dbReference type="PRINTS" id="PR01853">
    <property type="entry name" value="YAJCTRNLCASE"/>
</dbReference>
<evidence type="ECO:0000313" key="12">
    <source>
        <dbReference type="Proteomes" id="UP000703893"/>
    </source>
</evidence>
<evidence type="ECO:0000256" key="3">
    <source>
        <dbReference type="ARBA" id="ARBA00022448"/>
    </source>
</evidence>
<keyword evidence="8" id="KW-0811">Translocation</keyword>
<dbReference type="GO" id="GO:0005886">
    <property type="term" value="C:plasma membrane"/>
    <property type="evidence" value="ECO:0007669"/>
    <property type="project" value="UniProtKB-SubCell"/>
</dbReference>
<sequence>MAQIIPVIILLVLFYLILILPNQLQSRRVRKMQSSLAIGDHVVTAGGLVGSVAELGQDVITLDVGYGTKVRVTRSSVAQRMGPASPVGS</sequence>
<evidence type="ECO:0000256" key="6">
    <source>
        <dbReference type="ARBA" id="ARBA00022927"/>
    </source>
</evidence>
<keyword evidence="9 10" id="KW-0472">Membrane</keyword>
<comment type="caution">
    <text evidence="11">The sequence shown here is derived from an EMBL/GenBank/DDBJ whole genome shotgun (WGS) entry which is preliminary data.</text>
</comment>
<evidence type="ECO:0000256" key="4">
    <source>
        <dbReference type="ARBA" id="ARBA00022475"/>
    </source>
</evidence>
<dbReference type="NCBIfam" id="TIGR00739">
    <property type="entry name" value="yajC"/>
    <property type="match status" value="1"/>
</dbReference>
<keyword evidence="3" id="KW-0813">Transport</keyword>
<evidence type="ECO:0000256" key="2">
    <source>
        <dbReference type="ARBA" id="ARBA00006742"/>
    </source>
</evidence>
<dbReference type="Pfam" id="PF02699">
    <property type="entry name" value="YajC"/>
    <property type="match status" value="1"/>
</dbReference>
<evidence type="ECO:0000256" key="8">
    <source>
        <dbReference type="ARBA" id="ARBA00023010"/>
    </source>
</evidence>
<proteinExistence type="inferred from homology"/>
<comment type="similarity">
    <text evidence="2">Belongs to the YajC family.</text>
</comment>
<evidence type="ECO:0000256" key="10">
    <source>
        <dbReference type="SAM" id="Phobius"/>
    </source>
</evidence>
<name>A0A938BMG2_9BACT</name>
<keyword evidence="7 10" id="KW-1133">Transmembrane helix</keyword>
<keyword evidence="6" id="KW-0653">Protein transport</keyword>
<protein>
    <submittedName>
        <fullName evidence="11">Preprotein translocase subunit YajC</fullName>
    </submittedName>
</protein>
<keyword evidence="4" id="KW-1003">Cell membrane</keyword>
<evidence type="ECO:0000313" key="11">
    <source>
        <dbReference type="EMBL" id="MBM3276321.1"/>
    </source>
</evidence>
<dbReference type="InterPro" id="IPR003849">
    <property type="entry name" value="Preprotein_translocase_YajC"/>
</dbReference>
<reference evidence="11 12" key="1">
    <citation type="submission" date="2019-03" db="EMBL/GenBank/DDBJ databases">
        <title>Lake Tanganyika Metagenome-Assembled Genomes (MAGs).</title>
        <authorList>
            <person name="Tran P."/>
        </authorList>
    </citation>
    <scope>NUCLEOTIDE SEQUENCE [LARGE SCALE GENOMIC DNA]</scope>
    <source>
        <strain evidence="11">K_DeepCast_65m_m2_236</strain>
    </source>
</reference>
<gene>
    <name evidence="11" type="primary">yajC</name>
    <name evidence="11" type="ORF">FJZ00_14300</name>
</gene>
<feature type="transmembrane region" description="Helical" evidence="10">
    <location>
        <begin position="6"/>
        <end position="24"/>
    </location>
</feature>
<dbReference type="SMART" id="SM01323">
    <property type="entry name" value="YajC"/>
    <property type="match status" value="1"/>
</dbReference>